<dbReference type="RefSeq" id="XP_014174577.1">
    <property type="nucleotide sequence ID" value="XM_014319102.1"/>
</dbReference>
<name>F0XBI9_GROCL</name>
<dbReference type="GeneID" id="25978670"/>
<dbReference type="AlphaFoldDB" id="F0XBI9"/>
<protein>
    <submittedName>
        <fullName evidence="1">Uncharacterized protein</fullName>
    </submittedName>
</protein>
<gene>
    <name evidence="1" type="ORF">CMQ_5357</name>
</gene>
<dbReference type="HOGENOM" id="CLU_2722477_0_0_1"/>
<dbReference type="Proteomes" id="UP000007796">
    <property type="component" value="Unassembled WGS sequence"/>
</dbReference>
<sequence length="72" mass="7560">MLRAAFSISEAIDEIVDIDILNMYTHGNATYVVAAATAIVKRLTDVPLSAPDQAAGTWHGASCLVNLTGDAQ</sequence>
<accession>F0XBI9</accession>
<organism evidence="2">
    <name type="scientific">Grosmannia clavigera (strain kw1407 / UAMH 11150)</name>
    <name type="common">Blue stain fungus</name>
    <name type="synonym">Graphiocladiella clavigera</name>
    <dbReference type="NCBI Taxonomy" id="655863"/>
    <lineage>
        <taxon>Eukaryota</taxon>
        <taxon>Fungi</taxon>
        <taxon>Dikarya</taxon>
        <taxon>Ascomycota</taxon>
        <taxon>Pezizomycotina</taxon>
        <taxon>Sordariomycetes</taxon>
        <taxon>Sordariomycetidae</taxon>
        <taxon>Ophiostomatales</taxon>
        <taxon>Ophiostomataceae</taxon>
        <taxon>Leptographium</taxon>
    </lineage>
</organism>
<dbReference type="InParanoid" id="F0XBI9"/>
<evidence type="ECO:0000313" key="1">
    <source>
        <dbReference type="EMBL" id="EFX05095.1"/>
    </source>
</evidence>
<dbReference type="EMBL" id="GL629756">
    <property type="protein sequence ID" value="EFX05095.1"/>
    <property type="molecule type" value="Genomic_DNA"/>
</dbReference>
<reference evidence="1 2" key="1">
    <citation type="journal article" date="2011" name="Proc. Natl. Acad. Sci. U.S.A.">
        <title>Genome and transcriptome analyses of the mountain pine beetle-fungal symbiont Grosmannia clavigera, a lodgepole pine pathogen.</title>
        <authorList>
            <person name="DiGuistini S."/>
            <person name="Wang Y."/>
            <person name="Liao N.Y."/>
            <person name="Taylor G."/>
            <person name="Tanguay P."/>
            <person name="Feau N."/>
            <person name="Henrissat B."/>
            <person name="Chan S.K."/>
            <person name="Hesse-Orce U."/>
            <person name="Alamouti S.M."/>
            <person name="Tsui C.K.M."/>
            <person name="Docking R.T."/>
            <person name="Levasseur A."/>
            <person name="Haridas S."/>
            <person name="Robertson G."/>
            <person name="Birol I."/>
            <person name="Holt R.A."/>
            <person name="Marra M.A."/>
            <person name="Hamelin R.C."/>
            <person name="Hirst M."/>
            <person name="Jones S.J.M."/>
            <person name="Bohlmann J."/>
            <person name="Breuil C."/>
        </authorList>
    </citation>
    <scope>NUCLEOTIDE SEQUENCE [LARGE SCALE GENOMIC DNA]</scope>
    <source>
        <strain evidence="2">kw1407 / UAMH 11150</strain>
    </source>
</reference>
<evidence type="ECO:0000313" key="2">
    <source>
        <dbReference type="Proteomes" id="UP000007796"/>
    </source>
</evidence>
<keyword evidence="2" id="KW-1185">Reference proteome</keyword>
<proteinExistence type="predicted"/>